<dbReference type="Proteomes" id="UP000000483">
    <property type="component" value="Chromosome"/>
</dbReference>
<dbReference type="PANTHER" id="PTHR34404:SF2">
    <property type="entry name" value="CONSERVED SERINE RICH PROTEIN"/>
    <property type="match status" value="1"/>
</dbReference>
<gene>
    <name evidence="3" type="ordered locus">Desac_1156</name>
</gene>
<dbReference type="HOGENOM" id="CLU_136025_3_1_7"/>
<dbReference type="KEGG" id="dao:Desac_1156"/>
<evidence type="ECO:0000259" key="2">
    <source>
        <dbReference type="SMART" id="SM00834"/>
    </source>
</evidence>
<dbReference type="InterPro" id="IPR013429">
    <property type="entry name" value="Regulatory_FmdB_Zinc_ribbon"/>
</dbReference>
<feature type="region of interest" description="Disordered" evidence="1">
    <location>
        <begin position="60"/>
        <end position="92"/>
    </location>
</feature>
<evidence type="ECO:0000313" key="4">
    <source>
        <dbReference type="Proteomes" id="UP000000483"/>
    </source>
</evidence>
<dbReference type="RefSeq" id="WP_013706131.1">
    <property type="nucleotide sequence ID" value="NC_015388.1"/>
</dbReference>
<reference evidence="3 4" key="1">
    <citation type="journal article" date="2011" name="Stand. Genomic Sci.">
        <title>Complete genome sequence of the acetate-degrading sulfate reducer Desulfobacca acetoxidans type strain (ASRB2).</title>
        <authorList>
            <person name="Goker M."/>
            <person name="Teshima H."/>
            <person name="Lapidus A."/>
            <person name="Nolan M."/>
            <person name="Lucas S."/>
            <person name="Hammon N."/>
            <person name="Deshpande S."/>
            <person name="Cheng J.F."/>
            <person name="Tapia R."/>
            <person name="Han C."/>
            <person name="Goodwin L."/>
            <person name="Pitluck S."/>
            <person name="Huntemann M."/>
            <person name="Liolios K."/>
            <person name="Ivanova N."/>
            <person name="Pagani I."/>
            <person name="Mavromatis K."/>
            <person name="Ovchinikova G."/>
            <person name="Pati A."/>
            <person name="Chen A."/>
            <person name="Palaniappan K."/>
            <person name="Land M."/>
            <person name="Hauser L."/>
            <person name="Brambilla E.M."/>
            <person name="Rohde M."/>
            <person name="Spring S."/>
            <person name="Detter J.C."/>
            <person name="Woyke T."/>
            <person name="Bristow J."/>
            <person name="Eisen J.A."/>
            <person name="Markowitz V."/>
            <person name="Hugenholtz P."/>
            <person name="Kyrpides N.C."/>
            <person name="Klenk H.P."/>
        </authorList>
    </citation>
    <scope>NUCLEOTIDE SEQUENCE [LARGE SCALE GENOMIC DNA]</scope>
    <source>
        <strain evidence="4">ATCC 700848 / DSM 11109 / ASRB2</strain>
    </source>
</reference>
<dbReference type="NCBIfam" id="TIGR02605">
    <property type="entry name" value="CxxC_CxxC_SSSS"/>
    <property type="match status" value="1"/>
</dbReference>
<accession>F2NCF5</accession>
<dbReference type="OrthoDB" id="9813321at2"/>
<name>F2NCF5_DESAR</name>
<dbReference type="PANTHER" id="PTHR34404">
    <property type="entry name" value="REGULATORY PROTEIN, FMDB FAMILY"/>
    <property type="match status" value="1"/>
</dbReference>
<feature type="domain" description="Putative regulatory protein FmdB zinc ribbon" evidence="2">
    <location>
        <begin position="1"/>
        <end position="41"/>
    </location>
</feature>
<evidence type="ECO:0000256" key="1">
    <source>
        <dbReference type="SAM" id="MobiDB-lite"/>
    </source>
</evidence>
<proteinExistence type="predicted"/>
<sequence>MPIYEYQCDVCGQVIEEWQKFTDGPLTTCKHCGGKLSRIISHSSFHLKGGGWYVSDYGHAKPGSAPSSSESSSVEKKAEAPSAAGPAQKSDA</sequence>
<dbReference type="SMART" id="SM00834">
    <property type="entry name" value="CxxC_CXXC_SSSS"/>
    <property type="match status" value="1"/>
</dbReference>
<dbReference type="Pfam" id="PF09723">
    <property type="entry name" value="Zn_ribbon_8"/>
    <property type="match status" value="1"/>
</dbReference>
<dbReference type="EMBL" id="CP002629">
    <property type="protein sequence ID" value="AEB09019.1"/>
    <property type="molecule type" value="Genomic_DNA"/>
</dbReference>
<keyword evidence="4" id="KW-1185">Reference proteome</keyword>
<protein>
    <submittedName>
        <fullName evidence="3">Regulatory protein, FmdB family</fullName>
    </submittedName>
</protein>
<feature type="compositionally biased region" description="Low complexity" evidence="1">
    <location>
        <begin position="60"/>
        <end position="72"/>
    </location>
</feature>
<reference evidence="4" key="2">
    <citation type="submission" date="2011-03" db="EMBL/GenBank/DDBJ databases">
        <title>The complete genome of Desulfobacca acetoxidans DSM 11109.</title>
        <authorList>
            <consortium name="US DOE Joint Genome Institute (JGI-PGF)"/>
            <person name="Lucas S."/>
            <person name="Copeland A."/>
            <person name="Lapidus A."/>
            <person name="Bruce D."/>
            <person name="Goodwin L."/>
            <person name="Pitluck S."/>
            <person name="Peters L."/>
            <person name="Kyrpides N."/>
            <person name="Mavromatis K."/>
            <person name="Ivanova N."/>
            <person name="Ovchinnikova G."/>
            <person name="Teshima H."/>
            <person name="Detter J.C."/>
            <person name="Han C."/>
            <person name="Land M."/>
            <person name="Hauser L."/>
            <person name="Markowitz V."/>
            <person name="Cheng J.-F."/>
            <person name="Hugenholtz P."/>
            <person name="Woyke T."/>
            <person name="Wu D."/>
            <person name="Spring S."/>
            <person name="Schueler E."/>
            <person name="Brambilla E."/>
            <person name="Klenk H.-P."/>
            <person name="Eisen J.A."/>
        </authorList>
    </citation>
    <scope>NUCLEOTIDE SEQUENCE [LARGE SCALE GENOMIC DNA]</scope>
    <source>
        <strain evidence="4">ATCC 700848 / DSM 11109 / ASRB2</strain>
    </source>
</reference>
<dbReference type="eggNOG" id="COG2331">
    <property type="taxonomic scope" value="Bacteria"/>
</dbReference>
<dbReference type="STRING" id="880072.Desac_1156"/>
<dbReference type="AlphaFoldDB" id="F2NCF5"/>
<evidence type="ECO:0000313" key="3">
    <source>
        <dbReference type="EMBL" id="AEB09019.1"/>
    </source>
</evidence>
<organism evidence="3 4">
    <name type="scientific">Desulfobacca acetoxidans (strain ATCC 700848 / DSM 11109 / ASRB2)</name>
    <dbReference type="NCBI Taxonomy" id="880072"/>
    <lineage>
        <taxon>Bacteria</taxon>
        <taxon>Pseudomonadati</taxon>
        <taxon>Thermodesulfobacteriota</taxon>
        <taxon>Desulfobaccia</taxon>
        <taxon>Desulfobaccales</taxon>
        <taxon>Desulfobaccaceae</taxon>
        <taxon>Desulfobacca</taxon>
    </lineage>
</organism>